<evidence type="ECO:0000256" key="8">
    <source>
        <dbReference type="SAM" id="MobiDB-lite"/>
    </source>
</evidence>
<dbReference type="Gene3D" id="2.130.10.10">
    <property type="entry name" value="YVTN repeat-like/Quinoprotein amine dehydrogenase"/>
    <property type="match status" value="1"/>
</dbReference>
<evidence type="ECO:0000256" key="4">
    <source>
        <dbReference type="ARBA" id="ARBA00022737"/>
    </source>
</evidence>
<evidence type="ECO:0000313" key="10">
    <source>
        <dbReference type="Proteomes" id="UP000037510"/>
    </source>
</evidence>
<protein>
    <submittedName>
        <fullName evidence="9">U3 small nucleolar RNA-associated protein 18-like protein</fullName>
    </submittedName>
</protein>
<proteinExistence type="inferred from homology"/>
<keyword evidence="3 7" id="KW-0853">WD repeat</keyword>
<accession>A0A0L7KS23</accession>
<keyword evidence="10" id="KW-1185">Reference proteome</keyword>
<dbReference type="InterPro" id="IPR015943">
    <property type="entry name" value="WD40/YVTN_repeat-like_dom_sf"/>
</dbReference>
<feature type="compositionally biased region" description="Polar residues" evidence="8">
    <location>
        <begin position="56"/>
        <end position="65"/>
    </location>
</feature>
<evidence type="ECO:0000256" key="1">
    <source>
        <dbReference type="ARBA" id="ARBA00004604"/>
    </source>
</evidence>
<dbReference type="InterPro" id="IPR036322">
    <property type="entry name" value="WD40_repeat_dom_sf"/>
</dbReference>
<dbReference type="GO" id="GO:0032040">
    <property type="term" value="C:small-subunit processome"/>
    <property type="evidence" value="ECO:0007669"/>
    <property type="project" value="TreeGrafter"/>
</dbReference>
<comment type="subcellular location">
    <subcellularLocation>
        <location evidence="1">Nucleus</location>
        <location evidence="1">Nucleolus</location>
    </subcellularLocation>
</comment>
<organism evidence="9 10">
    <name type="scientific">Operophtera brumata</name>
    <name type="common">Winter moth</name>
    <name type="synonym">Phalaena brumata</name>
    <dbReference type="NCBI Taxonomy" id="104452"/>
    <lineage>
        <taxon>Eukaryota</taxon>
        <taxon>Metazoa</taxon>
        <taxon>Ecdysozoa</taxon>
        <taxon>Arthropoda</taxon>
        <taxon>Hexapoda</taxon>
        <taxon>Insecta</taxon>
        <taxon>Pterygota</taxon>
        <taxon>Neoptera</taxon>
        <taxon>Endopterygota</taxon>
        <taxon>Lepidoptera</taxon>
        <taxon>Glossata</taxon>
        <taxon>Ditrysia</taxon>
        <taxon>Geometroidea</taxon>
        <taxon>Geometridae</taxon>
        <taxon>Larentiinae</taxon>
        <taxon>Operophtera</taxon>
    </lineage>
</organism>
<dbReference type="InterPro" id="IPR001680">
    <property type="entry name" value="WD40_rpt"/>
</dbReference>
<sequence length="443" mass="49769">MKKRKSETNDGESKSSKLLFNKTEHLVKKLKPSENYEELKDTDKKPAWVDEDDSQFEGTTASNVRNNKDKPLYKDKLKQKYETLVGTPGWAKLETKDENETNDEILRTVGHLQKKKDKYNLSQHVLDLKRLTKINGSTRNEGTTISCIEFHPTASVALVAGTSGAVSLFSIGRETNKLHNFRVTGWNYITTADILPDGSEAYISSSKSHQFCVYDLMKGEPKLVELPSRITEPFDFKLSSDGKYIATCEGFDEVFLLRTGSYELLRCLKHNSNVVSLTFSHDSKELYSFGVTGEVTVWDLSTYRPIKKFNDDGCVNAACISTSACGKLLATGSKEGIVNIYQTSELTGREPVPLKTVSNLRTAITHLKFNPTTEILSVASKMYPNAVKMVHIPSYHVFKNVPEHDFDLNNVVTVNFSPNSGYMGLGNDMGAAYLYRLKHYKNY</sequence>
<feature type="repeat" description="WD" evidence="7">
    <location>
        <begin position="267"/>
        <end position="308"/>
    </location>
</feature>
<dbReference type="InterPro" id="IPR045161">
    <property type="entry name" value="Utp18"/>
</dbReference>
<evidence type="ECO:0000256" key="2">
    <source>
        <dbReference type="ARBA" id="ARBA00022552"/>
    </source>
</evidence>
<dbReference type="PROSITE" id="PS50082">
    <property type="entry name" value="WD_REPEATS_2"/>
    <property type="match status" value="1"/>
</dbReference>
<keyword evidence="5" id="KW-0539">Nucleus</keyword>
<dbReference type="GO" id="GO:0006364">
    <property type="term" value="P:rRNA processing"/>
    <property type="evidence" value="ECO:0007669"/>
    <property type="project" value="UniProtKB-KW"/>
</dbReference>
<evidence type="ECO:0000313" key="9">
    <source>
        <dbReference type="EMBL" id="KOB66073.1"/>
    </source>
</evidence>
<dbReference type="SMART" id="SM00320">
    <property type="entry name" value="WD40"/>
    <property type="match status" value="4"/>
</dbReference>
<evidence type="ECO:0000256" key="6">
    <source>
        <dbReference type="ARBA" id="ARBA00025767"/>
    </source>
</evidence>
<keyword evidence="2" id="KW-0698">rRNA processing</keyword>
<comment type="caution">
    <text evidence="9">The sequence shown here is derived from an EMBL/GenBank/DDBJ whole genome shotgun (WGS) entry which is preliminary data.</text>
</comment>
<dbReference type="Proteomes" id="UP000037510">
    <property type="component" value="Unassembled WGS sequence"/>
</dbReference>
<dbReference type="PANTHER" id="PTHR18359">
    <property type="entry name" value="WD-REPEAT PROTEIN-RELATED"/>
    <property type="match status" value="1"/>
</dbReference>
<evidence type="ECO:0000256" key="7">
    <source>
        <dbReference type="PROSITE-ProRule" id="PRU00221"/>
    </source>
</evidence>
<feature type="region of interest" description="Disordered" evidence="8">
    <location>
        <begin position="1"/>
        <end position="68"/>
    </location>
</feature>
<dbReference type="PANTHER" id="PTHR18359:SF0">
    <property type="entry name" value="U3 SMALL NUCLEOLAR RNA-ASSOCIATED PROTEIN 18 HOMOLOG"/>
    <property type="match status" value="1"/>
</dbReference>
<comment type="similarity">
    <text evidence="6">Belongs to the WD repeat UTP18 family.</text>
</comment>
<reference evidence="9 10" key="1">
    <citation type="journal article" date="2015" name="Genome Biol. Evol.">
        <title>The genome of winter moth (Operophtera brumata) provides a genomic perspective on sexual dimorphism and phenology.</title>
        <authorList>
            <person name="Derks M.F."/>
            <person name="Smit S."/>
            <person name="Salis L."/>
            <person name="Schijlen E."/>
            <person name="Bossers A."/>
            <person name="Mateman C."/>
            <person name="Pijl A.S."/>
            <person name="de Ridder D."/>
            <person name="Groenen M.A."/>
            <person name="Visser M.E."/>
            <person name="Megens H.J."/>
        </authorList>
    </citation>
    <scope>NUCLEOTIDE SEQUENCE [LARGE SCALE GENOMIC DNA]</scope>
    <source>
        <strain evidence="9">WM2013NL</strain>
        <tissue evidence="9">Head and thorax</tissue>
    </source>
</reference>
<feature type="compositionally biased region" description="Basic and acidic residues" evidence="8">
    <location>
        <begin position="22"/>
        <end position="48"/>
    </location>
</feature>
<dbReference type="AlphaFoldDB" id="A0A0L7KS23"/>
<evidence type="ECO:0000256" key="3">
    <source>
        <dbReference type="ARBA" id="ARBA00022574"/>
    </source>
</evidence>
<name>A0A0L7KS23_OPEBR</name>
<dbReference type="GO" id="GO:0034388">
    <property type="term" value="C:Pwp2p-containing subcomplex of 90S preribosome"/>
    <property type="evidence" value="ECO:0007669"/>
    <property type="project" value="TreeGrafter"/>
</dbReference>
<evidence type="ECO:0000256" key="5">
    <source>
        <dbReference type="ARBA" id="ARBA00023242"/>
    </source>
</evidence>
<feature type="compositionally biased region" description="Basic and acidic residues" evidence="8">
    <location>
        <begin position="1"/>
        <end position="15"/>
    </location>
</feature>
<dbReference type="SUPFAM" id="SSF50978">
    <property type="entry name" value="WD40 repeat-like"/>
    <property type="match status" value="1"/>
</dbReference>
<keyword evidence="4" id="KW-0677">Repeat</keyword>
<gene>
    <name evidence="9" type="ORF">OBRU01_21822</name>
</gene>
<dbReference type="STRING" id="104452.A0A0L7KS23"/>
<dbReference type="EMBL" id="JTDY01006358">
    <property type="protein sequence ID" value="KOB66073.1"/>
    <property type="molecule type" value="Genomic_DNA"/>
</dbReference>